<reference evidence="1 2" key="1">
    <citation type="journal article" date="2018" name="Nat. Genet.">
        <title>The Rosa genome provides new insights in the design of modern roses.</title>
        <authorList>
            <person name="Bendahmane M."/>
        </authorList>
    </citation>
    <scope>NUCLEOTIDE SEQUENCE [LARGE SCALE GENOMIC DNA]</scope>
    <source>
        <strain evidence="2">cv. Old Blush</strain>
    </source>
</reference>
<comment type="caution">
    <text evidence="1">The sequence shown here is derived from an EMBL/GenBank/DDBJ whole genome shotgun (WGS) entry which is preliminary data.</text>
</comment>
<name>A0A2P6Q5R1_ROSCH</name>
<proteinExistence type="predicted"/>
<organism evidence="1 2">
    <name type="scientific">Rosa chinensis</name>
    <name type="common">China rose</name>
    <dbReference type="NCBI Taxonomy" id="74649"/>
    <lineage>
        <taxon>Eukaryota</taxon>
        <taxon>Viridiplantae</taxon>
        <taxon>Streptophyta</taxon>
        <taxon>Embryophyta</taxon>
        <taxon>Tracheophyta</taxon>
        <taxon>Spermatophyta</taxon>
        <taxon>Magnoliopsida</taxon>
        <taxon>eudicotyledons</taxon>
        <taxon>Gunneridae</taxon>
        <taxon>Pentapetalae</taxon>
        <taxon>rosids</taxon>
        <taxon>fabids</taxon>
        <taxon>Rosales</taxon>
        <taxon>Rosaceae</taxon>
        <taxon>Rosoideae</taxon>
        <taxon>Rosoideae incertae sedis</taxon>
        <taxon>Rosa</taxon>
    </lineage>
</organism>
<dbReference type="AlphaFoldDB" id="A0A2P6Q5R1"/>
<keyword evidence="2" id="KW-1185">Reference proteome</keyword>
<evidence type="ECO:0000313" key="1">
    <source>
        <dbReference type="EMBL" id="PRQ29518.1"/>
    </source>
</evidence>
<sequence>MGSVSLSLSFASFYAGHGHSLLPGAGDFAWVHRLLDLADIWTLCCIFAEMVIGDVLFVRSTKILPSRALGIWIKTIYLLGSG</sequence>
<dbReference type="EMBL" id="PDCK01000043">
    <property type="protein sequence ID" value="PRQ29518.1"/>
    <property type="molecule type" value="Genomic_DNA"/>
</dbReference>
<dbReference type="Gramene" id="PRQ29518">
    <property type="protein sequence ID" value="PRQ29518"/>
    <property type="gene ID" value="RchiOBHm_Chr5g0014731"/>
</dbReference>
<accession>A0A2P6Q5R1</accession>
<protein>
    <submittedName>
        <fullName evidence="1">Uncharacterized protein</fullName>
    </submittedName>
</protein>
<evidence type="ECO:0000313" key="2">
    <source>
        <dbReference type="Proteomes" id="UP000238479"/>
    </source>
</evidence>
<gene>
    <name evidence="1" type="ORF">RchiOBHm_Chr5g0014731</name>
</gene>
<dbReference type="Proteomes" id="UP000238479">
    <property type="component" value="Chromosome 5"/>
</dbReference>